<feature type="region of interest" description="Disordered" evidence="1">
    <location>
        <begin position="134"/>
        <end position="171"/>
    </location>
</feature>
<feature type="compositionally biased region" description="Polar residues" evidence="1">
    <location>
        <begin position="156"/>
        <end position="167"/>
    </location>
</feature>
<accession>A0A2W1LH60</accession>
<dbReference type="NCBIfam" id="TIGR03943">
    <property type="entry name" value="TIGR03943 family putative permease subunit"/>
    <property type="match status" value="1"/>
</dbReference>
<feature type="domain" description="DUF1980" evidence="4">
    <location>
        <begin position="191"/>
        <end position="327"/>
    </location>
</feature>
<protein>
    <submittedName>
        <fullName evidence="5">TIGR03943 family protein</fullName>
    </submittedName>
</protein>
<evidence type="ECO:0000259" key="3">
    <source>
        <dbReference type="Pfam" id="PF09323"/>
    </source>
</evidence>
<dbReference type="Pfam" id="PF09323">
    <property type="entry name" value="DUF1980"/>
    <property type="match status" value="1"/>
</dbReference>
<evidence type="ECO:0000259" key="4">
    <source>
        <dbReference type="Pfam" id="PF21537"/>
    </source>
</evidence>
<gene>
    <name evidence="5" type="ORF">DNH61_18450</name>
</gene>
<keyword evidence="6" id="KW-1185">Reference proteome</keyword>
<proteinExistence type="predicted"/>
<dbReference type="OrthoDB" id="9770408at2"/>
<keyword evidence="2" id="KW-1133">Transmembrane helix</keyword>
<dbReference type="Pfam" id="PF21537">
    <property type="entry name" value="DUF1980_C"/>
    <property type="match status" value="1"/>
</dbReference>
<dbReference type="InterPro" id="IPR048493">
    <property type="entry name" value="DUF1980_N"/>
</dbReference>
<sequence length="333" mass="37152">MENDSRSRMLHQLMRGLILTGFAMLIVYLVKTDNIGYYIAPRMELYVKLSAIGLYAAAVYQFYEAIQTWIGRKREMQCDCSHDPSPSAAKNTLIYSLFLFPLALGFLLPDTTMGSALASKKGITLSSSQQFNTPVNAGGVPNAEAKAEAAPMNEGSDASSASRQPETASPVRIELEPGAVPTGEQLNAMFPADTYTETYAEHAKKLYFSERIEIPEKSFIENLTTLDLYRVNLTGKTVVLSGFVYREEEMGKERFVVSRFAMNCCSADAMPYGLMIDYPGASRYADDEWIQVTGKMDLTTYKDNEIIYLKANKIEKIPAPESPYVYPDFDFGF</sequence>
<dbReference type="InterPro" id="IPR015402">
    <property type="entry name" value="DUF1980"/>
</dbReference>
<keyword evidence="2" id="KW-0472">Membrane</keyword>
<keyword evidence="2" id="KW-0812">Transmembrane</keyword>
<dbReference type="InterPro" id="IPR048447">
    <property type="entry name" value="DUF1980_C"/>
</dbReference>
<organism evidence="5 6">
    <name type="scientific">Paenibacillus sambharensis</name>
    <dbReference type="NCBI Taxonomy" id="1803190"/>
    <lineage>
        <taxon>Bacteria</taxon>
        <taxon>Bacillati</taxon>
        <taxon>Bacillota</taxon>
        <taxon>Bacilli</taxon>
        <taxon>Bacillales</taxon>
        <taxon>Paenibacillaceae</taxon>
        <taxon>Paenibacillus</taxon>
    </lineage>
</organism>
<evidence type="ECO:0000256" key="1">
    <source>
        <dbReference type="SAM" id="MobiDB-lite"/>
    </source>
</evidence>
<dbReference type="Proteomes" id="UP000249522">
    <property type="component" value="Unassembled WGS sequence"/>
</dbReference>
<evidence type="ECO:0000313" key="5">
    <source>
        <dbReference type="EMBL" id="PZD94382.1"/>
    </source>
</evidence>
<feature type="domain" description="DUF1980" evidence="3">
    <location>
        <begin position="14"/>
        <end position="123"/>
    </location>
</feature>
<feature type="transmembrane region" description="Helical" evidence="2">
    <location>
        <begin position="92"/>
        <end position="109"/>
    </location>
</feature>
<evidence type="ECO:0000313" key="6">
    <source>
        <dbReference type="Proteomes" id="UP000249522"/>
    </source>
</evidence>
<comment type="caution">
    <text evidence="5">The sequence shown here is derived from an EMBL/GenBank/DDBJ whole genome shotgun (WGS) entry which is preliminary data.</text>
</comment>
<feature type="transmembrane region" description="Helical" evidence="2">
    <location>
        <begin position="12"/>
        <end position="30"/>
    </location>
</feature>
<reference evidence="5 6" key="1">
    <citation type="submission" date="2018-06" db="EMBL/GenBank/DDBJ databases">
        <title>Paenibacillus imtechensis sp. nov.</title>
        <authorList>
            <person name="Pinnaka A.K."/>
            <person name="Singh H."/>
            <person name="Kaur M."/>
        </authorList>
    </citation>
    <scope>NUCLEOTIDE SEQUENCE [LARGE SCALE GENOMIC DNA]</scope>
    <source>
        <strain evidence="5 6">SMB1</strain>
    </source>
</reference>
<dbReference type="EMBL" id="QKRB01000053">
    <property type="protein sequence ID" value="PZD94382.1"/>
    <property type="molecule type" value="Genomic_DNA"/>
</dbReference>
<name>A0A2W1LH60_9BACL</name>
<dbReference type="RefSeq" id="WP_111148151.1">
    <property type="nucleotide sequence ID" value="NZ_QKRB01000053.1"/>
</dbReference>
<feature type="transmembrane region" description="Helical" evidence="2">
    <location>
        <begin position="45"/>
        <end position="63"/>
    </location>
</feature>
<evidence type="ECO:0000256" key="2">
    <source>
        <dbReference type="SAM" id="Phobius"/>
    </source>
</evidence>
<dbReference type="PANTHER" id="PTHR40047">
    <property type="entry name" value="UPF0703 PROTEIN YCGQ"/>
    <property type="match status" value="1"/>
</dbReference>
<dbReference type="PANTHER" id="PTHR40047:SF1">
    <property type="entry name" value="UPF0703 PROTEIN YCGQ"/>
    <property type="match status" value="1"/>
</dbReference>
<dbReference type="AlphaFoldDB" id="A0A2W1LH60"/>
<dbReference type="InterPro" id="IPR052955">
    <property type="entry name" value="UPF0703_membrane_permease"/>
</dbReference>